<gene>
    <name evidence="1" type="ORF">O7R10_01770</name>
</gene>
<protein>
    <recommendedName>
        <fullName evidence="3">Transposase</fullName>
    </recommendedName>
</protein>
<dbReference type="Proteomes" id="UP001210120">
    <property type="component" value="Chromosome"/>
</dbReference>
<evidence type="ECO:0000313" key="2">
    <source>
        <dbReference type="Proteomes" id="UP001210120"/>
    </source>
</evidence>
<evidence type="ECO:0008006" key="3">
    <source>
        <dbReference type="Google" id="ProtNLM"/>
    </source>
</evidence>
<name>A0ABY7M4D1_9MOLU</name>
<organism evidence="1 2">
    <name type="scientific">Candidatus Phytoplasma sacchari</name>
    <dbReference type="NCBI Taxonomy" id="2609813"/>
    <lineage>
        <taxon>Bacteria</taxon>
        <taxon>Bacillati</taxon>
        <taxon>Mycoplasmatota</taxon>
        <taxon>Mollicutes</taxon>
        <taxon>Acholeplasmatales</taxon>
        <taxon>Acholeplasmataceae</taxon>
        <taxon>Candidatus Phytoplasma</taxon>
        <taxon>16SrXI (Rice yellow dwarf group)</taxon>
    </lineage>
</organism>
<reference evidence="1" key="1">
    <citation type="submission" date="2022-12" db="EMBL/GenBank/DDBJ databases">
        <title>Genomic Characterization of Candidatus Phytoplasma sacchari in China.</title>
        <authorList>
            <person name="Zhang R.-Y."/>
        </authorList>
    </citation>
    <scope>NUCLEOTIDE SEQUENCE [LARGE SCALE GENOMIC DNA]</scope>
    <source>
        <strain evidence="1">SCWL1</strain>
    </source>
</reference>
<keyword evidence="2" id="KW-1185">Reference proteome</keyword>
<proteinExistence type="predicted"/>
<dbReference type="EMBL" id="CP115156">
    <property type="protein sequence ID" value="WBL31318.1"/>
    <property type="molecule type" value="Genomic_DNA"/>
</dbReference>
<evidence type="ECO:0000313" key="1">
    <source>
        <dbReference type="EMBL" id="WBL31318.1"/>
    </source>
</evidence>
<sequence>MKEIAYKCKGKGYSNRYLTKFLDNAYQKTYKYKVQNPLHSVMLPSDLDEVLDFQQGVKNTLSQIKEQRLVCEKEYSDWLKGLKTHLPKRKDMTEVRKTYTFTTLTWPGHDEPSDILSFVKQPFRKWRTDSGQPAFDSATLRTTSEITMLSRYIKYMRCDEVPGNFWFIYQGPQYLLE</sequence>
<accession>A0ABY7M4D1</accession>